<keyword evidence="2" id="KW-1185">Reference proteome</keyword>
<sequence length="148" mass="16432">MTRVVDLPSNLDRTSTTSIPITCPPVPECPTTTTSAPPVCPPCDIRSCPPIPTVTCPPVAEYKSDACPIFECPPVLIPPFKSLSRNNHYDCLFYYQHKYNYHGSDYLSSVRVSSGGNPTVSDTRNSTLSYSGSLSYNFDDYYCFSYNF</sequence>
<dbReference type="Proteomes" id="UP000218231">
    <property type="component" value="Unassembled WGS sequence"/>
</dbReference>
<name>A0A2A2KLW4_9BILA</name>
<evidence type="ECO:0000313" key="2">
    <source>
        <dbReference type="Proteomes" id="UP000218231"/>
    </source>
</evidence>
<evidence type="ECO:0000313" key="1">
    <source>
        <dbReference type="EMBL" id="PAV74829.1"/>
    </source>
</evidence>
<comment type="caution">
    <text evidence="1">The sequence shown here is derived from an EMBL/GenBank/DDBJ whole genome shotgun (WGS) entry which is preliminary data.</text>
</comment>
<gene>
    <name evidence="1" type="ORF">WR25_11342</name>
</gene>
<accession>A0A2A2KLW4</accession>
<organism evidence="1 2">
    <name type="scientific">Diploscapter pachys</name>
    <dbReference type="NCBI Taxonomy" id="2018661"/>
    <lineage>
        <taxon>Eukaryota</taxon>
        <taxon>Metazoa</taxon>
        <taxon>Ecdysozoa</taxon>
        <taxon>Nematoda</taxon>
        <taxon>Chromadorea</taxon>
        <taxon>Rhabditida</taxon>
        <taxon>Rhabditina</taxon>
        <taxon>Rhabditomorpha</taxon>
        <taxon>Rhabditoidea</taxon>
        <taxon>Rhabditidae</taxon>
        <taxon>Diploscapter</taxon>
    </lineage>
</organism>
<proteinExistence type="predicted"/>
<reference evidence="1 2" key="1">
    <citation type="journal article" date="2017" name="Curr. Biol.">
        <title>Genome architecture and evolution of a unichromosomal asexual nematode.</title>
        <authorList>
            <person name="Fradin H."/>
            <person name="Zegar C."/>
            <person name="Gutwein M."/>
            <person name="Lucas J."/>
            <person name="Kovtun M."/>
            <person name="Corcoran D."/>
            <person name="Baugh L.R."/>
            <person name="Kiontke K."/>
            <person name="Gunsalus K."/>
            <person name="Fitch D.H."/>
            <person name="Piano F."/>
        </authorList>
    </citation>
    <scope>NUCLEOTIDE SEQUENCE [LARGE SCALE GENOMIC DNA]</scope>
    <source>
        <strain evidence="1">PF1309</strain>
    </source>
</reference>
<protein>
    <submittedName>
        <fullName evidence="1">Uncharacterized protein</fullName>
    </submittedName>
</protein>
<dbReference type="AlphaFoldDB" id="A0A2A2KLW4"/>
<dbReference type="EMBL" id="LIAE01008276">
    <property type="protein sequence ID" value="PAV74829.1"/>
    <property type="molecule type" value="Genomic_DNA"/>
</dbReference>